<comment type="subcellular location">
    <subcellularLocation>
        <location evidence="1">Membrane</location>
        <topology evidence="1">Multi-pass membrane protein</topology>
    </subcellularLocation>
</comment>
<evidence type="ECO:0000256" key="2">
    <source>
        <dbReference type="ARBA" id="ARBA00007524"/>
    </source>
</evidence>
<protein>
    <submittedName>
        <fullName evidence="7">Tryptophan-rich sensory protein</fullName>
    </submittedName>
</protein>
<feature type="transmembrane region" description="Helical" evidence="6">
    <location>
        <begin position="21"/>
        <end position="39"/>
    </location>
</feature>
<proteinExistence type="inferred from homology"/>
<evidence type="ECO:0000256" key="6">
    <source>
        <dbReference type="SAM" id="Phobius"/>
    </source>
</evidence>
<reference evidence="8" key="1">
    <citation type="submission" date="2017-10" db="EMBL/GenBank/DDBJ databases">
        <title>Phenotypic and genomic properties of facultatively anaerobic sulfur-reducing natronoarchaea from hypersaline soda lakes.</title>
        <authorList>
            <person name="Sorokin D.Y."/>
            <person name="Kublanov I.V."/>
            <person name="Roman P."/>
            <person name="Sinninghe Damste J.S."/>
            <person name="Golyshin P.N."/>
            <person name="Rojo D."/>
            <person name="Ciordia S."/>
            <person name="Mena Md.C."/>
            <person name="Ferrer M."/>
            <person name="Messina E."/>
            <person name="Smedile F."/>
            <person name="La Spada G."/>
            <person name="La Cono V."/>
            <person name="Yakimov M.M."/>
        </authorList>
    </citation>
    <scope>NUCLEOTIDE SEQUENCE [LARGE SCALE GENOMIC DNA]</scope>
    <source>
        <strain evidence="8">AArc1</strain>
    </source>
</reference>
<dbReference type="FunFam" id="1.20.1260.100:FF:000001">
    <property type="entry name" value="translocator protein 2"/>
    <property type="match status" value="1"/>
</dbReference>
<evidence type="ECO:0000313" key="8">
    <source>
        <dbReference type="Proteomes" id="UP000258707"/>
    </source>
</evidence>
<dbReference type="InterPro" id="IPR038330">
    <property type="entry name" value="TspO/MBR-related_sf"/>
</dbReference>
<dbReference type="PIRSF" id="PIRSF005859">
    <property type="entry name" value="PBR"/>
    <property type="match status" value="1"/>
</dbReference>
<keyword evidence="5 6" id="KW-0472">Membrane</keyword>
<dbReference type="EMBL" id="CP024047">
    <property type="protein sequence ID" value="AXR76408.1"/>
    <property type="molecule type" value="Genomic_DNA"/>
</dbReference>
<evidence type="ECO:0000313" key="7">
    <source>
        <dbReference type="EMBL" id="AXR76408.1"/>
    </source>
</evidence>
<dbReference type="KEGG" id="nan:AArc1_0054"/>
<dbReference type="GO" id="GO:0033013">
    <property type="term" value="P:tetrapyrrole metabolic process"/>
    <property type="evidence" value="ECO:0007669"/>
    <property type="project" value="UniProtKB-ARBA"/>
</dbReference>
<evidence type="ECO:0000256" key="1">
    <source>
        <dbReference type="ARBA" id="ARBA00004141"/>
    </source>
</evidence>
<feature type="transmembrane region" description="Helical" evidence="6">
    <location>
        <begin position="59"/>
        <end position="80"/>
    </location>
</feature>
<sequence length="167" mass="18709">MDMAFETSASRLPDRTDLLQAVGFVVLVNVVGSVPGVLSSPDTPWFRALEKPWFYPPEIAFPVVWTALFTLLGVALWLVWRADGPGRRLALGLFVVQMVFNVAWTPTFFSAQELFAGLVVIGTLWVVLVATIVAFRRVDRRAAALLVPYLLWVTFAAVLNFELWRLN</sequence>
<dbReference type="PANTHER" id="PTHR10057:SF0">
    <property type="entry name" value="TRANSLOCATOR PROTEIN"/>
    <property type="match status" value="1"/>
</dbReference>
<dbReference type="AlphaFoldDB" id="A0A346PA63"/>
<name>A0A346PA63_9EURY</name>
<keyword evidence="3 6" id="KW-0812">Transmembrane</keyword>
<evidence type="ECO:0000256" key="5">
    <source>
        <dbReference type="ARBA" id="ARBA00023136"/>
    </source>
</evidence>
<feature type="transmembrane region" description="Helical" evidence="6">
    <location>
        <begin position="115"/>
        <end position="135"/>
    </location>
</feature>
<dbReference type="PANTHER" id="PTHR10057">
    <property type="entry name" value="PERIPHERAL-TYPE BENZODIAZEPINE RECEPTOR"/>
    <property type="match status" value="1"/>
</dbReference>
<dbReference type="Proteomes" id="UP000258707">
    <property type="component" value="Chromosome"/>
</dbReference>
<dbReference type="InterPro" id="IPR004307">
    <property type="entry name" value="TspO_MBR"/>
</dbReference>
<comment type="similarity">
    <text evidence="2">Belongs to the TspO/BZRP family.</text>
</comment>
<dbReference type="Gene3D" id="1.20.1260.100">
    <property type="entry name" value="TspO/MBR protein"/>
    <property type="match status" value="1"/>
</dbReference>
<organism evidence="7 8">
    <name type="scientific">Natrarchaeobaculum sulfurireducens</name>
    <dbReference type="NCBI Taxonomy" id="2044521"/>
    <lineage>
        <taxon>Archaea</taxon>
        <taxon>Methanobacteriati</taxon>
        <taxon>Methanobacteriota</taxon>
        <taxon>Stenosarchaea group</taxon>
        <taxon>Halobacteria</taxon>
        <taxon>Halobacteriales</taxon>
        <taxon>Natrialbaceae</taxon>
        <taxon>Natrarchaeobaculum</taxon>
    </lineage>
</organism>
<gene>
    <name evidence="7" type="ORF">AArc1_0054</name>
</gene>
<accession>A0A346PA63</accession>
<dbReference type="GO" id="GO:0016020">
    <property type="term" value="C:membrane"/>
    <property type="evidence" value="ECO:0007669"/>
    <property type="project" value="UniProtKB-SubCell"/>
</dbReference>
<evidence type="ECO:0000256" key="4">
    <source>
        <dbReference type="ARBA" id="ARBA00022989"/>
    </source>
</evidence>
<dbReference type="Pfam" id="PF03073">
    <property type="entry name" value="TspO_MBR"/>
    <property type="match status" value="1"/>
</dbReference>
<feature type="transmembrane region" description="Helical" evidence="6">
    <location>
        <begin position="89"/>
        <end position="109"/>
    </location>
</feature>
<dbReference type="CDD" id="cd15904">
    <property type="entry name" value="TSPO_MBR"/>
    <property type="match status" value="1"/>
</dbReference>
<keyword evidence="4 6" id="KW-1133">Transmembrane helix</keyword>
<feature type="transmembrane region" description="Helical" evidence="6">
    <location>
        <begin position="142"/>
        <end position="161"/>
    </location>
</feature>
<evidence type="ECO:0000256" key="3">
    <source>
        <dbReference type="ARBA" id="ARBA00022692"/>
    </source>
</evidence>